<comment type="caution">
    <text evidence="3">The sequence shown here is derived from an EMBL/GenBank/DDBJ whole genome shotgun (WGS) entry which is preliminary data.</text>
</comment>
<name>A0AAN9AYG7_9CAEN</name>
<feature type="transmembrane region" description="Helical" evidence="2">
    <location>
        <begin position="236"/>
        <end position="256"/>
    </location>
</feature>
<feature type="transmembrane region" description="Helical" evidence="2">
    <location>
        <begin position="262"/>
        <end position="281"/>
    </location>
</feature>
<keyword evidence="4" id="KW-1185">Reference proteome</keyword>
<accession>A0AAN9AYG7</accession>
<dbReference type="PANTHER" id="PTHR11360:SF251">
    <property type="entry name" value="MAJOR FACILITATOR SUPERFAMILY (MFS) PROFILE DOMAIN-CONTAINING PROTEIN"/>
    <property type="match status" value="1"/>
</dbReference>
<gene>
    <name evidence="3" type="ORF">V1264_006775</name>
</gene>
<dbReference type="InterPro" id="IPR011701">
    <property type="entry name" value="MFS"/>
</dbReference>
<feature type="transmembrane region" description="Helical" evidence="2">
    <location>
        <begin position="176"/>
        <end position="194"/>
    </location>
</feature>
<feature type="transmembrane region" description="Helical" evidence="2">
    <location>
        <begin position="626"/>
        <end position="648"/>
    </location>
</feature>
<feature type="transmembrane region" description="Helical" evidence="2">
    <location>
        <begin position="102"/>
        <end position="128"/>
    </location>
</feature>
<evidence type="ECO:0000313" key="3">
    <source>
        <dbReference type="EMBL" id="KAK7095354.1"/>
    </source>
</evidence>
<feature type="compositionally biased region" description="Basic and acidic residues" evidence="1">
    <location>
        <begin position="40"/>
        <end position="60"/>
    </location>
</feature>
<dbReference type="Gene3D" id="1.20.1250.20">
    <property type="entry name" value="MFS general substrate transporter like domains"/>
    <property type="match status" value="2"/>
</dbReference>
<proteinExistence type="predicted"/>
<feature type="transmembrane region" description="Helical" evidence="2">
    <location>
        <begin position="561"/>
        <end position="584"/>
    </location>
</feature>
<feature type="transmembrane region" description="Helical" evidence="2">
    <location>
        <begin position="200"/>
        <end position="224"/>
    </location>
</feature>
<protein>
    <submittedName>
        <fullName evidence="3">Uncharacterized protein</fullName>
    </submittedName>
</protein>
<evidence type="ECO:0000313" key="4">
    <source>
        <dbReference type="Proteomes" id="UP001374579"/>
    </source>
</evidence>
<keyword evidence="2" id="KW-0812">Transmembrane</keyword>
<dbReference type="EMBL" id="JBAMIC010000018">
    <property type="protein sequence ID" value="KAK7095354.1"/>
    <property type="molecule type" value="Genomic_DNA"/>
</dbReference>
<feature type="transmembrane region" description="Helical" evidence="2">
    <location>
        <begin position="533"/>
        <end position="555"/>
    </location>
</feature>
<evidence type="ECO:0000256" key="2">
    <source>
        <dbReference type="SAM" id="Phobius"/>
    </source>
</evidence>
<keyword evidence="2" id="KW-1133">Transmembrane helix</keyword>
<dbReference type="PANTHER" id="PTHR11360">
    <property type="entry name" value="MONOCARBOXYLATE TRANSPORTER"/>
    <property type="match status" value="1"/>
</dbReference>
<organism evidence="3 4">
    <name type="scientific">Littorina saxatilis</name>
    <dbReference type="NCBI Taxonomy" id="31220"/>
    <lineage>
        <taxon>Eukaryota</taxon>
        <taxon>Metazoa</taxon>
        <taxon>Spiralia</taxon>
        <taxon>Lophotrochozoa</taxon>
        <taxon>Mollusca</taxon>
        <taxon>Gastropoda</taxon>
        <taxon>Caenogastropoda</taxon>
        <taxon>Littorinimorpha</taxon>
        <taxon>Littorinoidea</taxon>
        <taxon>Littorinidae</taxon>
        <taxon>Littorina</taxon>
    </lineage>
</organism>
<keyword evidence="2" id="KW-0472">Membrane</keyword>
<dbReference type="Pfam" id="PF07690">
    <property type="entry name" value="MFS_1"/>
    <property type="match status" value="1"/>
</dbReference>
<feature type="transmembrane region" description="Helical" evidence="2">
    <location>
        <begin position="596"/>
        <end position="614"/>
    </location>
</feature>
<dbReference type="GO" id="GO:0022857">
    <property type="term" value="F:transmembrane transporter activity"/>
    <property type="evidence" value="ECO:0007669"/>
    <property type="project" value="InterPro"/>
</dbReference>
<dbReference type="InterPro" id="IPR036259">
    <property type="entry name" value="MFS_trans_sf"/>
</dbReference>
<feature type="region of interest" description="Disordered" evidence="1">
    <location>
        <begin position="1"/>
        <end position="78"/>
    </location>
</feature>
<feature type="transmembrane region" description="Helical" evidence="2">
    <location>
        <begin position="469"/>
        <end position="491"/>
    </location>
</feature>
<evidence type="ECO:0000256" key="1">
    <source>
        <dbReference type="SAM" id="MobiDB-lite"/>
    </source>
</evidence>
<dbReference type="InterPro" id="IPR050327">
    <property type="entry name" value="Proton-linked_MCT"/>
</dbReference>
<dbReference type="SUPFAM" id="SSF103473">
    <property type="entry name" value="MFS general substrate transporter"/>
    <property type="match status" value="1"/>
</dbReference>
<feature type="compositionally biased region" description="Polar residues" evidence="1">
    <location>
        <begin position="61"/>
        <end position="72"/>
    </location>
</feature>
<dbReference type="Proteomes" id="UP001374579">
    <property type="component" value="Unassembled WGS sequence"/>
</dbReference>
<sequence>MSDSGENVTNKERSVCEEAASEDSLGKSSNIMTDPAPYTELHERHEVQELITERQGREGDSGSSGTTANTNPDKLGAQGRITEAQAPEDETESNSRVRDGGYGWVVCFTSLLAHGTIVGFLNAMGIVYVALLKAFADGDPIISFKTSWVGSLTLSMTFVLGSVGGVLSDRFGIRRVAFLGGLLVFLGMLSSAFVSHLLLLYLTLGVLTGVGFGFTYSASIVILGHYFYRRIGLANAIVMCGASVFSIGYALLLPLLFEGFGLRNTLLCLCGVNSLLMLYACTWKPNGPPEAPVARASGHDTDGLELHEGINIEHGRNLIQHEAELAFDSLVVGYEKDKEVGEKFSNEVHGVACLPRNDVDHNDSNARVQIDDDEVHRDGANNVINKDEVTSEHWECSEFHPDAPVKNTVENEDILKEARVTTYVPLRKGNEDVFSDDTNLDSSQSRQSCACCERGCRLLNKQIWKNRRYVLWLCSCAVAWFGYFVAVFHIVKFSENRFPESNSNLLPLANSVTTVVTRLLFGIVADVTFVKKYYVIIHQAVFVINGVTTMCIPLSNTYAGFVVASCVLGVCDGLFFLLVGPIALSLVGLQGSSQAVGFFNAAIGLTFLTGPTLAGLMYDHYGSYDIAYHVFGIPQVTGALLMVFMRCVSRARP</sequence>
<dbReference type="AlphaFoldDB" id="A0AAN9AYG7"/>
<feature type="transmembrane region" description="Helical" evidence="2">
    <location>
        <begin position="503"/>
        <end position="521"/>
    </location>
</feature>
<reference evidence="3 4" key="1">
    <citation type="submission" date="2024-02" db="EMBL/GenBank/DDBJ databases">
        <title>Chromosome-scale genome assembly of the rough periwinkle Littorina saxatilis.</title>
        <authorList>
            <person name="De Jode A."/>
            <person name="Faria R."/>
            <person name="Formenti G."/>
            <person name="Sims Y."/>
            <person name="Smith T.P."/>
            <person name="Tracey A."/>
            <person name="Wood J.M.D."/>
            <person name="Zagrodzka Z.B."/>
            <person name="Johannesson K."/>
            <person name="Butlin R.K."/>
            <person name="Leder E.H."/>
        </authorList>
    </citation>
    <scope>NUCLEOTIDE SEQUENCE [LARGE SCALE GENOMIC DNA]</scope>
    <source>
        <strain evidence="3">Snail1</strain>
        <tissue evidence="3">Muscle</tissue>
    </source>
</reference>
<feature type="transmembrane region" description="Helical" evidence="2">
    <location>
        <begin position="148"/>
        <end position="167"/>
    </location>
</feature>